<protein>
    <submittedName>
        <fullName evidence="1">Uncharacterized protein</fullName>
    </submittedName>
</protein>
<gene>
    <name evidence="1" type="ORF">ECE50_005685</name>
</gene>
<dbReference type="AlphaFoldDB" id="A0A433WH33"/>
<evidence type="ECO:0000313" key="1">
    <source>
        <dbReference type="EMBL" id="NSL86308.1"/>
    </source>
</evidence>
<name>A0A433WH33_9BACT</name>
<sequence length="126" mass="13824">MKNFMRLMAFVLLIGGTVFATRKAGLIKPVAETAVAAGIPQASPYHLTYNDEVTVKYIYGATVQPTCEGPDKKIINGVCTIGWRVNDQSYRSGSGTYYVCVYHYEFRDGTSSGSYVETNYAPCPLS</sequence>
<keyword evidence="2" id="KW-1185">Reference proteome</keyword>
<organism evidence="1 2">
    <name type="scientific">Chitinophaga solisilvae</name>
    <dbReference type="NCBI Taxonomy" id="1233460"/>
    <lineage>
        <taxon>Bacteria</taxon>
        <taxon>Pseudomonadati</taxon>
        <taxon>Bacteroidota</taxon>
        <taxon>Chitinophagia</taxon>
        <taxon>Chitinophagales</taxon>
        <taxon>Chitinophagaceae</taxon>
        <taxon>Chitinophaga</taxon>
    </lineage>
</organism>
<evidence type="ECO:0000313" key="2">
    <source>
        <dbReference type="Proteomes" id="UP000281028"/>
    </source>
</evidence>
<dbReference type="EMBL" id="RIAR02000001">
    <property type="protein sequence ID" value="NSL86308.1"/>
    <property type="molecule type" value="Genomic_DNA"/>
</dbReference>
<reference evidence="1" key="1">
    <citation type="submission" date="2020-05" db="EMBL/GenBank/DDBJ databases">
        <title>Chitinophaga laudate sp. nov., isolated from a tropical peat swamp.</title>
        <authorList>
            <person name="Goh C.B.S."/>
            <person name="Lee M.S."/>
            <person name="Parimannan S."/>
            <person name="Pasbakhsh P."/>
            <person name="Yule C.M."/>
            <person name="Rajandas H."/>
            <person name="Loke S."/>
            <person name="Croft L."/>
            <person name="Tan J.B.L."/>
        </authorList>
    </citation>
    <scope>NUCLEOTIDE SEQUENCE</scope>
    <source>
        <strain evidence="1">Mgbs1</strain>
    </source>
</reference>
<accession>A0A433WH33</accession>
<dbReference type="Proteomes" id="UP000281028">
    <property type="component" value="Unassembled WGS sequence"/>
</dbReference>
<comment type="caution">
    <text evidence="1">The sequence shown here is derived from an EMBL/GenBank/DDBJ whole genome shotgun (WGS) entry which is preliminary data.</text>
</comment>
<proteinExistence type="predicted"/>